<feature type="compositionally biased region" description="Low complexity" evidence="1">
    <location>
        <begin position="182"/>
        <end position="199"/>
    </location>
</feature>
<evidence type="ECO:0000313" key="3">
    <source>
        <dbReference type="EMBL" id="SHO53875.1"/>
    </source>
</evidence>
<name>A0A1M7YMQ8_9BACT</name>
<feature type="compositionally biased region" description="Polar residues" evidence="1">
    <location>
        <begin position="171"/>
        <end position="181"/>
    </location>
</feature>
<keyword evidence="2" id="KW-0472">Membrane</keyword>
<feature type="transmembrane region" description="Helical" evidence="2">
    <location>
        <begin position="73"/>
        <end position="92"/>
    </location>
</feature>
<keyword evidence="4" id="KW-1185">Reference proteome</keyword>
<dbReference type="AlphaFoldDB" id="A0A1M7YMQ8"/>
<keyword evidence="2" id="KW-0812">Transmembrane</keyword>
<accession>A0A1M7YMQ8</accession>
<dbReference type="Proteomes" id="UP000184603">
    <property type="component" value="Unassembled WGS sequence"/>
</dbReference>
<evidence type="ECO:0000313" key="4">
    <source>
        <dbReference type="Proteomes" id="UP000184603"/>
    </source>
</evidence>
<dbReference type="OrthoDB" id="9897446at2"/>
<evidence type="ECO:0000256" key="1">
    <source>
        <dbReference type="SAM" id="MobiDB-lite"/>
    </source>
</evidence>
<organism evidence="3 4">
    <name type="scientific">Desulfopila aestuarii DSM 18488</name>
    <dbReference type="NCBI Taxonomy" id="1121416"/>
    <lineage>
        <taxon>Bacteria</taxon>
        <taxon>Pseudomonadati</taxon>
        <taxon>Thermodesulfobacteriota</taxon>
        <taxon>Desulfobulbia</taxon>
        <taxon>Desulfobulbales</taxon>
        <taxon>Desulfocapsaceae</taxon>
        <taxon>Desulfopila</taxon>
    </lineage>
</organism>
<feature type="region of interest" description="Disordered" evidence="1">
    <location>
        <begin position="171"/>
        <end position="199"/>
    </location>
</feature>
<reference evidence="3 4" key="1">
    <citation type="submission" date="2016-12" db="EMBL/GenBank/DDBJ databases">
        <authorList>
            <person name="Song W.-J."/>
            <person name="Kurnit D.M."/>
        </authorList>
    </citation>
    <scope>NUCLEOTIDE SEQUENCE [LARGE SCALE GENOMIC DNA]</scope>
    <source>
        <strain evidence="3 4">DSM 18488</strain>
    </source>
</reference>
<evidence type="ECO:0000256" key="2">
    <source>
        <dbReference type="SAM" id="Phobius"/>
    </source>
</evidence>
<proteinExistence type="predicted"/>
<gene>
    <name evidence="3" type="ORF">SAMN02745220_05348</name>
</gene>
<feature type="compositionally biased region" description="Polar residues" evidence="1">
    <location>
        <begin position="121"/>
        <end position="142"/>
    </location>
</feature>
<sequence length="255" mass="29125">MNLEEHSEPPKIPKILVHKIHGGRKQDSKFWQSEFSDSKENLDDIGRHDRIKIDNKDARSIRRGKTVNPIWSVVWRFLLFCLVIDGGIYYYFHVIEKTTVAEGIKALQNSIHGREKVIPHQQIQPRKIPSTQIVPPNETKSSGPDYRYSGQAVNQAKQRLLENKFQSQLPKNQYSTSVQSHPKSVPTTPPSVSSTSKSAKPQKSIYEIKLLTDRVILSEHVMVTSDKVTYEDPGGQIVSINKYEVKTLKRLKVSE</sequence>
<dbReference type="EMBL" id="FRFE01000086">
    <property type="protein sequence ID" value="SHO53875.1"/>
    <property type="molecule type" value="Genomic_DNA"/>
</dbReference>
<dbReference type="RefSeq" id="WP_073617348.1">
    <property type="nucleotide sequence ID" value="NZ_FRFE01000086.1"/>
</dbReference>
<protein>
    <submittedName>
        <fullName evidence="3">Uncharacterized protein</fullName>
    </submittedName>
</protein>
<feature type="region of interest" description="Disordered" evidence="1">
    <location>
        <begin position="116"/>
        <end position="148"/>
    </location>
</feature>
<keyword evidence="2" id="KW-1133">Transmembrane helix</keyword>